<dbReference type="Gene3D" id="3.40.47.10">
    <property type="match status" value="1"/>
</dbReference>
<evidence type="ECO:0000256" key="3">
    <source>
        <dbReference type="RuleBase" id="RU003694"/>
    </source>
</evidence>
<dbReference type="InterPro" id="IPR000794">
    <property type="entry name" value="Beta-ketoacyl_synthase"/>
</dbReference>
<dbReference type="InterPro" id="IPR014030">
    <property type="entry name" value="Ketoacyl_synth_N"/>
</dbReference>
<comment type="caution">
    <text evidence="5">The sequence shown here is derived from an EMBL/GenBank/DDBJ whole genome shotgun (WGS) entry which is preliminary data.</text>
</comment>
<dbReference type="InterPro" id="IPR016039">
    <property type="entry name" value="Thiolase-like"/>
</dbReference>
<evidence type="ECO:0000256" key="1">
    <source>
        <dbReference type="ARBA" id="ARBA00008467"/>
    </source>
</evidence>
<comment type="similarity">
    <text evidence="1 3">Belongs to the thiolase-like superfamily. Beta-ketoacyl-ACP synthases family.</text>
</comment>
<dbReference type="Pfam" id="PF00109">
    <property type="entry name" value="ketoacyl-synt"/>
    <property type="match status" value="1"/>
</dbReference>
<proteinExistence type="inferred from homology"/>
<organism evidence="5 6">
    <name type="scientific">Halarcobacter mediterraneus</name>
    <dbReference type="NCBI Taxonomy" id="2023153"/>
    <lineage>
        <taxon>Bacteria</taxon>
        <taxon>Pseudomonadati</taxon>
        <taxon>Campylobacterota</taxon>
        <taxon>Epsilonproteobacteria</taxon>
        <taxon>Campylobacterales</taxon>
        <taxon>Arcobacteraceae</taxon>
        <taxon>Halarcobacter</taxon>
    </lineage>
</organism>
<feature type="domain" description="Ketosynthase family 3 (KS3)" evidence="4">
    <location>
        <begin position="1"/>
        <end position="370"/>
    </location>
</feature>
<keyword evidence="6" id="KW-1185">Reference proteome</keyword>
<gene>
    <name evidence="5" type="ORF">CP965_08155</name>
</gene>
<evidence type="ECO:0000313" key="5">
    <source>
        <dbReference type="EMBL" id="RXK12544.1"/>
    </source>
</evidence>
<dbReference type="RefSeq" id="WP_129061602.1">
    <property type="nucleotide sequence ID" value="NZ_NXIE01000003.1"/>
</dbReference>
<dbReference type="CDD" id="cd00834">
    <property type="entry name" value="KAS_I_II"/>
    <property type="match status" value="1"/>
</dbReference>
<dbReference type="PANTHER" id="PTHR11712:SF320">
    <property type="entry name" value="BETA-KETOACYL SYNTHASE"/>
    <property type="match status" value="1"/>
</dbReference>
<dbReference type="EMBL" id="NXIE01000003">
    <property type="protein sequence ID" value="RXK12544.1"/>
    <property type="molecule type" value="Genomic_DNA"/>
</dbReference>
<dbReference type="Proteomes" id="UP000289718">
    <property type="component" value="Unassembled WGS sequence"/>
</dbReference>
<dbReference type="InterPro" id="IPR014031">
    <property type="entry name" value="Ketoacyl_synth_C"/>
</dbReference>
<accession>A0A4Q1ASF0</accession>
<name>A0A4Q1ASF0_9BACT</name>
<sequence length="374" mass="40473">MITNKKAYINSFEAVSCAGLDSQQLFASICEKKDCISIDNSYVQDRSVAIGKIDSKLPFNDLLTKTVNKVLTNSNLENYNNTLLIIGSSVGGMNETEKVFFKDSSYENIDYKKHPIDAIAYHLKQDFTFYDDISFSTACTSSANALGYAKEVINKGIYKNVLVVGVDALSYTTVCGFSALSVLSSKPCTPFEKNREGMNVAEAIAVLLIQDEKEDSKSVEICGAGYSSDGHHMTQPHPEGLGAAKAMQNAINDAKINKEKISYINAHGTGTMANDSSELNAISLVFDTSKPYVSSTKSFTGHTLGAAGAIEAVIACMSLQKQIIPPSKNIKDVEREDISFTNEPLKQEVSYVLSNSFAFGGNNTSILLGLSNDN</sequence>
<evidence type="ECO:0000313" key="6">
    <source>
        <dbReference type="Proteomes" id="UP000289718"/>
    </source>
</evidence>
<dbReference type="SMART" id="SM00825">
    <property type="entry name" value="PKS_KS"/>
    <property type="match status" value="1"/>
</dbReference>
<reference evidence="5 6" key="1">
    <citation type="submission" date="2017-09" db="EMBL/GenBank/DDBJ databases">
        <title>Genomics of the genus Arcobacter.</title>
        <authorList>
            <person name="Perez-Cataluna A."/>
            <person name="Figueras M.J."/>
            <person name="Salas-Masso N."/>
        </authorList>
    </citation>
    <scope>NUCLEOTIDE SEQUENCE [LARGE SCALE GENOMIC DNA]</scope>
    <source>
        <strain evidence="5 6">F156-34</strain>
    </source>
</reference>
<dbReference type="OrthoDB" id="9808669at2"/>
<evidence type="ECO:0000256" key="2">
    <source>
        <dbReference type="ARBA" id="ARBA00022679"/>
    </source>
</evidence>
<dbReference type="SUPFAM" id="SSF53901">
    <property type="entry name" value="Thiolase-like"/>
    <property type="match status" value="2"/>
</dbReference>
<dbReference type="GO" id="GO:0006633">
    <property type="term" value="P:fatty acid biosynthetic process"/>
    <property type="evidence" value="ECO:0007669"/>
    <property type="project" value="TreeGrafter"/>
</dbReference>
<dbReference type="InterPro" id="IPR020841">
    <property type="entry name" value="PKS_Beta-ketoAc_synthase_dom"/>
</dbReference>
<dbReference type="GO" id="GO:0005829">
    <property type="term" value="C:cytosol"/>
    <property type="evidence" value="ECO:0007669"/>
    <property type="project" value="TreeGrafter"/>
</dbReference>
<evidence type="ECO:0000259" key="4">
    <source>
        <dbReference type="PROSITE" id="PS52004"/>
    </source>
</evidence>
<dbReference type="PANTHER" id="PTHR11712">
    <property type="entry name" value="POLYKETIDE SYNTHASE-RELATED"/>
    <property type="match status" value="1"/>
</dbReference>
<dbReference type="PROSITE" id="PS52004">
    <property type="entry name" value="KS3_2"/>
    <property type="match status" value="1"/>
</dbReference>
<keyword evidence="2 3" id="KW-0808">Transferase</keyword>
<protein>
    <submittedName>
        <fullName evidence="5">Beta-ketoacyl synthase</fullName>
    </submittedName>
</protein>
<dbReference type="Pfam" id="PF02801">
    <property type="entry name" value="Ketoacyl-synt_C"/>
    <property type="match status" value="1"/>
</dbReference>
<dbReference type="AlphaFoldDB" id="A0A4Q1ASF0"/>
<dbReference type="GO" id="GO:0004315">
    <property type="term" value="F:3-oxoacyl-[acyl-carrier-protein] synthase activity"/>
    <property type="evidence" value="ECO:0007669"/>
    <property type="project" value="TreeGrafter"/>
</dbReference>